<dbReference type="RefSeq" id="XP_018014055.1">
    <property type="nucleotide sequence ID" value="XM_018158566.2"/>
</dbReference>
<gene>
    <name evidence="3 4" type="primary">LOC108671086</name>
</gene>
<dbReference type="Proteomes" id="UP000694843">
    <property type="component" value="Unplaced"/>
</dbReference>
<dbReference type="PANTHER" id="PTHR46312">
    <property type="entry name" value="NACHT DOMAIN-CONTAINING PROTEIN"/>
    <property type="match status" value="1"/>
</dbReference>
<feature type="domain" description="NACHT" evidence="1">
    <location>
        <begin position="259"/>
        <end position="376"/>
    </location>
</feature>
<evidence type="ECO:0000313" key="3">
    <source>
        <dbReference type="RefSeq" id="XP_018014055.1"/>
    </source>
</evidence>
<evidence type="ECO:0000313" key="4">
    <source>
        <dbReference type="RefSeq" id="XP_047741307.1"/>
    </source>
</evidence>
<organism evidence="2 3">
    <name type="scientific">Hyalella azteca</name>
    <name type="common">Amphipod</name>
    <dbReference type="NCBI Taxonomy" id="294128"/>
    <lineage>
        <taxon>Eukaryota</taxon>
        <taxon>Metazoa</taxon>
        <taxon>Ecdysozoa</taxon>
        <taxon>Arthropoda</taxon>
        <taxon>Crustacea</taxon>
        <taxon>Multicrustacea</taxon>
        <taxon>Malacostraca</taxon>
        <taxon>Eumalacostraca</taxon>
        <taxon>Peracarida</taxon>
        <taxon>Amphipoda</taxon>
        <taxon>Senticaudata</taxon>
        <taxon>Talitrida</taxon>
        <taxon>Talitroidea</taxon>
        <taxon>Hyalellidae</taxon>
        <taxon>Hyalella</taxon>
    </lineage>
</organism>
<protein>
    <submittedName>
        <fullName evidence="3 4">Uncharacterized protein LOC108671086</fullName>
    </submittedName>
</protein>
<dbReference type="GeneID" id="108671086"/>
<dbReference type="RefSeq" id="XP_047741307.1">
    <property type="nucleotide sequence ID" value="XM_047885351.1"/>
</dbReference>
<keyword evidence="2" id="KW-1185">Reference proteome</keyword>
<dbReference type="Pfam" id="PF05729">
    <property type="entry name" value="NACHT"/>
    <property type="match status" value="1"/>
</dbReference>
<evidence type="ECO:0000259" key="1">
    <source>
        <dbReference type="PROSITE" id="PS50837"/>
    </source>
</evidence>
<dbReference type="SUPFAM" id="SSF52540">
    <property type="entry name" value="P-loop containing nucleoside triphosphate hydrolases"/>
    <property type="match status" value="1"/>
</dbReference>
<dbReference type="KEGG" id="hazt:108671086"/>
<name>A0A8B7NK75_HYAAZ</name>
<dbReference type="InterPro" id="IPR027417">
    <property type="entry name" value="P-loop_NTPase"/>
</dbReference>
<dbReference type="PROSITE" id="PS50837">
    <property type="entry name" value="NACHT"/>
    <property type="match status" value="1"/>
</dbReference>
<sequence length="683" mass="77336">MASSAAGTPAPSSASRYQKMETISDNVEGILDLCPKYASKILNIECSDKNPAETYMVYMERHRKPSVLSRAALKKMCGFSYKTFESATTADKMDMSALNALLNCIFKVKDDGRDFTELLNKVREITNVRNDVMHNLSSVNDPTKFGVIQTKLFDLIEEAKLFYPGSVSEINIMERELQLEINCGFSPGCSELAYHCHCVLAEGITITNKFFHDYAEEALNFDMGYVKRTEVFHPLEVMLQDERSNKLHFQDLFKSSNEEIVLVSGEAGAGKTTLLLNIILQFNAAPYLQGYEVLLYIECRDRTTKSLQQVARQHFGDNFCLKLGGEDKVLQALKQLHVLFLVDGFDEKNTISTAVLEELLKKTWHSNSRILFTTRPHTVEDLKKLIAQNHRKLSQYKISPLTELSEQLAFIARYEQVLFPAPTPSQAMQERFSKLDPQLRQLFTEPISLLHFCSIYKETPEKIDRWRSFNDVSRDTLQLQKTIVAAKLISIGAPNNDVLIDDLFMVFGKCSLEFLCCNKMTFTDAERVRLLRKCCDKINFYCQGVDAGVFLNVMLKVKRSLSGSAGTTYSFAHKSTQERLAAHYITEEMLKANNPCLTDLGVTDETCPSLYEVLLCVVQLLHDEDSIKFSQHWQELKDALRHADVTTFGAVRDCVRRCPDVPQMAELAALTDLTQAWVVMAGG</sequence>
<dbReference type="PANTHER" id="PTHR46312:SF2">
    <property type="entry name" value="NUCLEOTIDE-BINDING OLIGOMERIZATION DOMAIN-CONTAINING PROTEIN 2-LIKE"/>
    <property type="match status" value="1"/>
</dbReference>
<reference evidence="3 4" key="1">
    <citation type="submission" date="2025-04" db="UniProtKB">
        <authorList>
            <consortium name="RefSeq"/>
        </authorList>
    </citation>
    <scope>IDENTIFICATION</scope>
    <source>
        <tissue evidence="3 4">Whole organism</tissue>
    </source>
</reference>
<dbReference type="InterPro" id="IPR007111">
    <property type="entry name" value="NACHT_NTPase"/>
</dbReference>
<dbReference type="Gene3D" id="3.40.50.300">
    <property type="entry name" value="P-loop containing nucleotide triphosphate hydrolases"/>
    <property type="match status" value="1"/>
</dbReference>
<evidence type="ECO:0000313" key="2">
    <source>
        <dbReference type="Proteomes" id="UP000694843"/>
    </source>
</evidence>
<accession>A0A8B7NK75</accession>
<dbReference type="AlphaFoldDB" id="A0A8B7NK75"/>
<proteinExistence type="predicted"/>
<dbReference type="OrthoDB" id="5985050at2759"/>